<feature type="region of interest" description="Disordered" evidence="4">
    <location>
        <begin position="86"/>
        <end position="128"/>
    </location>
</feature>
<keyword evidence="7" id="KW-1185">Reference proteome</keyword>
<proteinExistence type="inferred from homology"/>
<dbReference type="Proteomes" id="UP000297900">
    <property type="component" value="Unassembled WGS sequence"/>
</dbReference>
<dbReference type="Pfam" id="PF00936">
    <property type="entry name" value="BMC"/>
    <property type="match status" value="1"/>
</dbReference>
<gene>
    <name evidence="6" type="ORF">E2980_18840</name>
</gene>
<dbReference type="AlphaFoldDB" id="A0A4Y8LQE5"/>
<organism evidence="6 7">
    <name type="scientific">Cohnella luojiensis</name>
    <dbReference type="NCBI Taxonomy" id="652876"/>
    <lineage>
        <taxon>Bacteria</taxon>
        <taxon>Bacillati</taxon>
        <taxon>Bacillota</taxon>
        <taxon>Bacilli</taxon>
        <taxon>Bacillales</taxon>
        <taxon>Paenibacillaceae</taxon>
        <taxon>Cohnella</taxon>
    </lineage>
</organism>
<feature type="domain" description="BMC" evidence="5">
    <location>
        <begin position="1"/>
        <end position="82"/>
    </location>
</feature>
<dbReference type="InterPro" id="IPR044872">
    <property type="entry name" value="CcmK/CsoS1_BMC"/>
</dbReference>
<dbReference type="SMART" id="SM00877">
    <property type="entry name" value="BMC"/>
    <property type="match status" value="1"/>
</dbReference>
<comment type="subcellular location">
    <subcellularLocation>
        <location evidence="1">Bacterial microcompartment</location>
    </subcellularLocation>
</comment>
<evidence type="ECO:0000313" key="6">
    <source>
        <dbReference type="EMBL" id="TFE23582.1"/>
    </source>
</evidence>
<evidence type="ECO:0000256" key="3">
    <source>
        <dbReference type="PROSITE-ProRule" id="PRU01278"/>
    </source>
</evidence>
<accession>A0A4Y8LQE5</accession>
<comment type="similarity">
    <text evidence="3">Belongs to the bacterial microcompartments protein family.</text>
</comment>
<dbReference type="CDD" id="cd07045">
    <property type="entry name" value="BMC_CcmK_like"/>
    <property type="match status" value="1"/>
</dbReference>
<dbReference type="InterPro" id="IPR037233">
    <property type="entry name" value="CcmK-like_sf"/>
</dbReference>
<sequence length="128" mass="13288">MIETWGIPALISAADAAAKTADVRVTTYEKVDAGIVTIYLLGDVASVKTAVEAGGEAARRVGKLLATHVIPRPDPSVFEMVSNGSLAKGVRNRHEPGQRLAGNPGNEERVAGSEASPETPGEDDPIAD</sequence>
<evidence type="ECO:0000259" key="5">
    <source>
        <dbReference type="PROSITE" id="PS51930"/>
    </source>
</evidence>
<protein>
    <submittedName>
        <fullName evidence="6">BMC domain-containing protein</fullName>
    </submittedName>
</protein>
<evidence type="ECO:0000256" key="1">
    <source>
        <dbReference type="ARBA" id="ARBA00024322"/>
    </source>
</evidence>
<dbReference type="InterPro" id="IPR050575">
    <property type="entry name" value="BMC_shell"/>
</dbReference>
<dbReference type="PANTHER" id="PTHR33941">
    <property type="entry name" value="PROPANEDIOL UTILIZATION PROTEIN PDUA"/>
    <property type="match status" value="1"/>
</dbReference>
<dbReference type="Gene3D" id="3.30.70.1710">
    <property type="match status" value="1"/>
</dbReference>
<reference evidence="6 7" key="1">
    <citation type="submission" date="2019-03" db="EMBL/GenBank/DDBJ databases">
        <title>Cohnella endophytica sp. nov., a novel endophytic bacterium isolated from bark of Sonneratia apetala.</title>
        <authorList>
            <person name="Tuo L."/>
        </authorList>
    </citation>
    <scope>NUCLEOTIDE SEQUENCE [LARGE SCALE GENOMIC DNA]</scope>
    <source>
        <strain evidence="6 7">CCTCC AB 208254</strain>
    </source>
</reference>
<evidence type="ECO:0000256" key="4">
    <source>
        <dbReference type="SAM" id="MobiDB-lite"/>
    </source>
</evidence>
<evidence type="ECO:0000256" key="2">
    <source>
        <dbReference type="ARBA" id="ARBA00024446"/>
    </source>
</evidence>
<dbReference type="GO" id="GO:0031469">
    <property type="term" value="C:bacterial microcompartment"/>
    <property type="evidence" value="ECO:0007669"/>
    <property type="project" value="UniProtKB-SubCell"/>
</dbReference>
<comment type="caution">
    <text evidence="6">The sequence shown here is derived from an EMBL/GenBank/DDBJ whole genome shotgun (WGS) entry which is preliminary data.</text>
</comment>
<dbReference type="OrthoDB" id="2878498at2"/>
<evidence type="ECO:0000313" key="7">
    <source>
        <dbReference type="Proteomes" id="UP000297900"/>
    </source>
</evidence>
<keyword evidence="2" id="KW-1283">Bacterial microcompartment</keyword>
<dbReference type="PROSITE" id="PS51930">
    <property type="entry name" value="BMC_2"/>
    <property type="match status" value="1"/>
</dbReference>
<dbReference type="PANTHER" id="PTHR33941:SF11">
    <property type="entry name" value="BACTERIAL MICROCOMPARTMENT SHELL PROTEIN PDUJ"/>
    <property type="match status" value="1"/>
</dbReference>
<name>A0A4Y8LQE5_9BACL</name>
<dbReference type="SUPFAM" id="SSF143414">
    <property type="entry name" value="CcmK-like"/>
    <property type="match status" value="1"/>
</dbReference>
<dbReference type="EMBL" id="SOMN01000033">
    <property type="protein sequence ID" value="TFE23582.1"/>
    <property type="molecule type" value="Genomic_DNA"/>
</dbReference>
<dbReference type="InterPro" id="IPR000249">
    <property type="entry name" value="BMC_dom"/>
</dbReference>